<reference evidence="2" key="1">
    <citation type="submission" date="2011-07" db="EMBL/GenBank/DDBJ databases">
        <authorList>
            <person name="Stanhope M.J."/>
            <person name="Durkin A.S."/>
            <person name="Hostetler J."/>
            <person name="Kim M."/>
            <person name="Radune D."/>
            <person name="Singh I."/>
            <person name="Town C.D."/>
        </authorList>
    </citation>
    <scope>NUCLEOTIDE SEQUENCE [LARGE SCALE GENOMIC DNA]</scope>
    <source>
        <strain evidence="2">HS-6</strain>
    </source>
</reference>
<dbReference type="RefSeq" id="WP_004227833.1">
    <property type="nucleotide sequence ID" value="NZ_AEUV02000002.1"/>
</dbReference>
<dbReference type="InterPro" id="IPR021560">
    <property type="entry name" value="DUF3021"/>
</dbReference>
<name>G5JPA9_STRCG</name>
<sequence length="145" mass="15922">MKALKKMLVYALMGLGMGSLATYLASLVVGRGFSPAVPAFMEQFQSDISAVGVQLAIFAGLGIAQGMAGSVFQQAEKYSLLWLTCLHYNLIVVPLLAAGWYLRWFQFSVTSLLGMLVFISFLYAAIYVFNYVMIKRDIGAINTKL</sequence>
<keyword evidence="1" id="KW-0812">Transmembrane</keyword>
<keyword evidence="3" id="KW-1185">Reference proteome</keyword>
<evidence type="ECO:0008006" key="4">
    <source>
        <dbReference type="Google" id="ProtNLM"/>
    </source>
</evidence>
<evidence type="ECO:0000256" key="1">
    <source>
        <dbReference type="SAM" id="Phobius"/>
    </source>
</evidence>
<comment type="caution">
    <text evidence="2">The sequence shown here is derived from an EMBL/GenBank/DDBJ whole genome shotgun (WGS) entry which is preliminary data.</text>
</comment>
<keyword evidence="1" id="KW-1133">Transmembrane helix</keyword>
<feature type="transmembrane region" description="Helical" evidence="1">
    <location>
        <begin position="48"/>
        <end position="68"/>
    </location>
</feature>
<dbReference type="AlphaFoldDB" id="G5JPA9"/>
<dbReference type="eggNOG" id="ENOG5030FC4">
    <property type="taxonomic scope" value="Bacteria"/>
</dbReference>
<dbReference type="EMBL" id="AEUV02000002">
    <property type="protein sequence ID" value="EHI74534.1"/>
    <property type="molecule type" value="Genomic_DNA"/>
</dbReference>
<dbReference type="Pfam" id="PF11457">
    <property type="entry name" value="DUF3021"/>
    <property type="match status" value="1"/>
</dbReference>
<gene>
    <name evidence="2" type="ORF">STRCR_0343</name>
</gene>
<evidence type="ECO:0000313" key="3">
    <source>
        <dbReference type="Proteomes" id="UP000004322"/>
    </source>
</evidence>
<organism evidence="2 3">
    <name type="scientific">Streptococcus criceti HS-6</name>
    <dbReference type="NCBI Taxonomy" id="873449"/>
    <lineage>
        <taxon>Bacteria</taxon>
        <taxon>Bacillati</taxon>
        <taxon>Bacillota</taxon>
        <taxon>Bacilli</taxon>
        <taxon>Lactobacillales</taxon>
        <taxon>Streptococcaceae</taxon>
        <taxon>Streptococcus</taxon>
    </lineage>
</organism>
<evidence type="ECO:0000313" key="2">
    <source>
        <dbReference type="EMBL" id="EHI74534.1"/>
    </source>
</evidence>
<accession>G5JPA9</accession>
<dbReference type="STRING" id="873449.STRCR_0343"/>
<feature type="transmembrane region" description="Helical" evidence="1">
    <location>
        <begin position="107"/>
        <end position="129"/>
    </location>
</feature>
<protein>
    <recommendedName>
        <fullName evidence="4">DUF3021 domain-containing protein</fullName>
    </recommendedName>
</protein>
<feature type="transmembrane region" description="Helical" evidence="1">
    <location>
        <begin position="7"/>
        <end position="28"/>
    </location>
</feature>
<dbReference type="Proteomes" id="UP000004322">
    <property type="component" value="Unassembled WGS sequence"/>
</dbReference>
<feature type="transmembrane region" description="Helical" evidence="1">
    <location>
        <begin position="80"/>
        <end position="101"/>
    </location>
</feature>
<proteinExistence type="predicted"/>
<keyword evidence="1" id="KW-0472">Membrane</keyword>
<dbReference type="OrthoDB" id="2219451at2"/>